<gene>
    <name evidence="3" type="ORF">Poli38472_007921</name>
</gene>
<dbReference type="Proteomes" id="UP000794436">
    <property type="component" value="Unassembled WGS sequence"/>
</dbReference>
<feature type="region of interest" description="Disordered" evidence="1">
    <location>
        <begin position="358"/>
        <end position="438"/>
    </location>
</feature>
<feature type="region of interest" description="Disordered" evidence="1">
    <location>
        <begin position="615"/>
        <end position="679"/>
    </location>
</feature>
<dbReference type="OrthoDB" id="8062037at2759"/>
<feature type="region of interest" description="Disordered" evidence="1">
    <location>
        <begin position="209"/>
        <end position="260"/>
    </location>
</feature>
<dbReference type="AlphaFoldDB" id="A0A8K1FLI0"/>
<accession>A0A8K1FLI0</accession>
<reference evidence="3" key="1">
    <citation type="submission" date="2019-03" db="EMBL/GenBank/DDBJ databases">
        <title>Long read genome sequence of the mycoparasitic Pythium oligandrum ATCC 38472 isolated from sugarbeet rhizosphere.</title>
        <authorList>
            <person name="Gaulin E."/>
        </authorList>
    </citation>
    <scope>NUCLEOTIDE SEQUENCE</scope>
    <source>
        <strain evidence="3">ATCC 38472_TT</strain>
    </source>
</reference>
<comment type="caution">
    <text evidence="3">The sequence shown here is derived from an EMBL/GenBank/DDBJ whole genome shotgun (WGS) entry which is preliminary data.</text>
</comment>
<feature type="compositionally biased region" description="Low complexity" evidence="1">
    <location>
        <begin position="358"/>
        <end position="367"/>
    </location>
</feature>
<evidence type="ECO:0000259" key="2">
    <source>
        <dbReference type="SMART" id="SM01114"/>
    </source>
</evidence>
<name>A0A8K1FLI0_PYTOL</name>
<feature type="compositionally biased region" description="Low complexity" evidence="1">
    <location>
        <begin position="624"/>
        <end position="653"/>
    </location>
</feature>
<feature type="compositionally biased region" description="Polar residues" evidence="1">
    <location>
        <begin position="392"/>
        <end position="402"/>
    </location>
</feature>
<feature type="compositionally biased region" description="Basic and acidic residues" evidence="1">
    <location>
        <begin position="669"/>
        <end position="679"/>
    </location>
</feature>
<sequence length="679" mass="70374">MESSAPPADADEMQRMWQFLDSTLSSGSTPNGAPPSAPSAPVAQAAMPPAAATEAPPLTDDDNGMYNELGDVFNMFFHLDTDDAAAQHANGAVAAPSAGHLVDPNAKVQLPRTTSSGSSLSEGISPGLGYPSMSPATMNWLQSLANSASSESLTGLVSPATLTFGQSGSAGGLSVLDGSSSSGSAQGGLPRSPSCEMIDWKAYNETYGAAEKTQKEPPKWRVIPQHGPHADPSATAAASYPANKPPPASAPAALNEGVDDGGGGLRSQFITRPFQTIKSTVASIVGAALSGDVTAVTGAAQPVPHQHPQVDPASSNGVPPVVLPPEIQQQYELAAKRMAEDKNKRKAIISPEYVQYGTTSSGVTTSSELPMGSVPPPYVGGIPDPIKYEPSLSGSHPQQYATQVADPSGRRPSKKSLHHAGPLSPTGSTQSRDDTVPGGPVRCKCTGKCRNARCACVKAGFVCGVHCKCVSCANPFVPMEREGINIQTMVNDVCLMQYLSKVKDMQELLDSTVPYDCCDGVVQVKFTVEKGFTCPTCQAHYTYSWCSHRLCHDQKKPRKHCAKCRRCGDHRNEHCDDCNHCYFAGVANSFSCSCKTGGKGGSLGSGVKSRSVVASLAGSGDEAGPSMSPTSSTTSKTDTGGSASHEGNASSSSGNGGAKTMSEGLSSNEAEKDDACPVQ</sequence>
<organism evidence="3 4">
    <name type="scientific">Pythium oligandrum</name>
    <name type="common">Mycoparasitic fungus</name>
    <dbReference type="NCBI Taxonomy" id="41045"/>
    <lineage>
        <taxon>Eukaryota</taxon>
        <taxon>Sar</taxon>
        <taxon>Stramenopiles</taxon>
        <taxon>Oomycota</taxon>
        <taxon>Peronosporomycetes</taxon>
        <taxon>Pythiales</taxon>
        <taxon>Pythiaceae</taxon>
        <taxon>Pythium</taxon>
    </lineage>
</organism>
<evidence type="ECO:0000256" key="1">
    <source>
        <dbReference type="SAM" id="MobiDB-lite"/>
    </source>
</evidence>
<protein>
    <recommendedName>
        <fullName evidence="2">Tesmin/TSO1-like CXC domain-containing protein</fullName>
    </recommendedName>
</protein>
<feature type="domain" description="Tesmin/TSO1-like CXC" evidence="2">
    <location>
        <begin position="438"/>
        <end position="478"/>
    </location>
</feature>
<keyword evidence="4" id="KW-1185">Reference proteome</keyword>
<proteinExistence type="predicted"/>
<feature type="region of interest" description="Disordered" evidence="1">
    <location>
        <begin position="1"/>
        <end position="64"/>
    </location>
</feature>
<feature type="compositionally biased region" description="Low complexity" evidence="1">
    <location>
        <begin position="39"/>
        <end position="57"/>
    </location>
</feature>
<evidence type="ECO:0000313" key="4">
    <source>
        <dbReference type="Proteomes" id="UP000794436"/>
    </source>
</evidence>
<evidence type="ECO:0000313" key="3">
    <source>
        <dbReference type="EMBL" id="TMW65279.1"/>
    </source>
</evidence>
<dbReference type="InterPro" id="IPR033467">
    <property type="entry name" value="Tesmin/TSO1-like_CXC"/>
</dbReference>
<dbReference type="SMART" id="SM01114">
    <property type="entry name" value="CXC"/>
    <property type="match status" value="1"/>
</dbReference>
<dbReference type="EMBL" id="SPLM01000037">
    <property type="protein sequence ID" value="TMW65279.1"/>
    <property type="molecule type" value="Genomic_DNA"/>
</dbReference>